<dbReference type="PANTHER" id="PTHR47938:SF35">
    <property type="entry name" value="PENTATRICOPEPTIDE REPEAT-CONTAINING PROTEIN 4, MITOCHONDRIAL-RELATED"/>
    <property type="match status" value="1"/>
</dbReference>
<dbReference type="EMBL" id="MU001670">
    <property type="protein sequence ID" value="KAF2461931.1"/>
    <property type="molecule type" value="Genomic_DNA"/>
</dbReference>
<dbReference type="OrthoDB" id="185373at2759"/>
<dbReference type="GO" id="GO:0140053">
    <property type="term" value="P:mitochondrial gene expression"/>
    <property type="evidence" value="ECO:0007669"/>
    <property type="project" value="TreeGrafter"/>
</dbReference>
<feature type="compositionally biased region" description="Polar residues" evidence="2">
    <location>
        <begin position="76"/>
        <end position="96"/>
    </location>
</feature>
<dbReference type="GO" id="GO:0005739">
    <property type="term" value="C:mitochondrion"/>
    <property type="evidence" value="ECO:0007669"/>
    <property type="project" value="TreeGrafter"/>
</dbReference>
<dbReference type="InterPro" id="IPR002885">
    <property type="entry name" value="PPR_rpt"/>
</dbReference>
<dbReference type="PROSITE" id="PS51375">
    <property type="entry name" value="PPR"/>
    <property type="match status" value="4"/>
</dbReference>
<keyword evidence="4" id="KW-1185">Reference proteome</keyword>
<evidence type="ECO:0000256" key="1">
    <source>
        <dbReference type="PROSITE-ProRule" id="PRU00708"/>
    </source>
</evidence>
<dbReference type="PANTHER" id="PTHR47938">
    <property type="entry name" value="RESPIRATORY COMPLEX I CHAPERONE (CIA84), PUTATIVE (AFU_ORTHOLOGUE AFUA_2G06020)-RELATED"/>
    <property type="match status" value="1"/>
</dbReference>
<dbReference type="Pfam" id="PF13041">
    <property type="entry name" value="PPR_2"/>
    <property type="match status" value="1"/>
</dbReference>
<organism evidence="3 4">
    <name type="scientific">Lineolata rhizophorae</name>
    <dbReference type="NCBI Taxonomy" id="578093"/>
    <lineage>
        <taxon>Eukaryota</taxon>
        <taxon>Fungi</taxon>
        <taxon>Dikarya</taxon>
        <taxon>Ascomycota</taxon>
        <taxon>Pezizomycotina</taxon>
        <taxon>Dothideomycetes</taxon>
        <taxon>Dothideomycetes incertae sedis</taxon>
        <taxon>Lineolatales</taxon>
        <taxon>Lineolataceae</taxon>
        <taxon>Lineolata</taxon>
    </lineage>
</organism>
<gene>
    <name evidence="3" type="ORF">BDY21DRAFT_330026</name>
</gene>
<reference evidence="3" key="1">
    <citation type="journal article" date="2020" name="Stud. Mycol.">
        <title>101 Dothideomycetes genomes: a test case for predicting lifestyles and emergence of pathogens.</title>
        <authorList>
            <person name="Haridas S."/>
            <person name="Albert R."/>
            <person name="Binder M."/>
            <person name="Bloem J."/>
            <person name="Labutti K."/>
            <person name="Salamov A."/>
            <person name="Andreopoulos B."/>
            <person name="Baker S."/>
            <person name="Barry K."/>
            <person name="Bills G."/>
            <person name="Bluhm B."/>
            <person name="Cannon C."/>
            <person name="Castanera R."/>
            <person name="Culley D."/>
            <person name="Daum C."/>
            <person name="Ezra D."/>
            <person name="Gonzalez J."/>
            <person name="Henrissat B."/>
            <person name="Kuo A."/>
            <person name="Liang C."/>
            <person name="Lipzen A."/>
            <person name="Lutzoni F."/>
            <person name="Magnuson J."/>
            <person name="Mondo S."/>
            <person name="Nolan M."/>
            <person name="Ohm R."/>
            <person name="Pangilinan J."/>
            <person name="Park H.-J."/>
            <person name="Ramirez L."/>
            <person name="Alfaro M."/>
            <person name="Sun H."/>
            <person name="Tritt A."/>
            <person name="Yoshinaga Y."/>
            <person name="Zwiers L.-H."/>
            <person name="Turgeon B."/>
            <person name="Goodwin S."/>
            <person name="Spatafora J."/>
            <person name="Crous P."/>
            <person name="Grigoriev I."/>
        </authorList>
    </citation>
    <scope>NUCLEOTIDE SEQUENCE</scope>
    <source>
        <strain evidence="3">ATCC 16933</strain>
    </source>
</reference>
<feature type="repeat" description="PPR" evidence="1">
    <location>
        <begin position="743"/>
        <end position="777"/>
    </location>
</feature>
<proteinExistence type="predicted"/>
<dbReference type="Proteomes" id="UP000799766">
    <property type="component" value="Unassembled WGS sequence"/>
</dbReference>
<feature type="region of interest" description="Disordered" evidence="2">
    <location>
        <begin position="33"/>
        <end position="139"/>
    </location>
</feature>
<evidence type="ECO:0000313" key="3">
    <source>
        <dbReference type="EMBL" id="KAF2461931.1"/>
    </source>
</evidence>
<protein>
    <recommendedName>
        <fullName evidence="5">Pentatricopeptide repeat protein</fullName>
    </recommendedName>
</protein>
<dbReference type="NCBIfam" id="TIGR00756">
    <property type="entry name" value="PPR"/>
    <property type="match status" value="2"/>
</dbReference>
<evidence type="ECO:0000256" key="2">
    <source>
        <dbReference type="SAM" id="MobiDB-lite"/>
    </source>
</evidence>
<accession>A0A6A6PDA1</accession>
<sequence length="1006" mass="112485">MASGFVCRKCLAQSTASRRCLGRSQWLPKATYWTGQATPRVQDEADPADSTTHPAPDDRIGDDTGYTFNIPDFDASQLSVPSLGNTGPGRYSNSHRNSSHGRKTTAAEQEIAKGYNGRCSKSSFSPSANSNAFGPGSTSIQDRLLKVTFEGRGGRERGLQTRTPRYRQVGNDGAADTHNIDFESGVNAASTRPDKEDGAPAPSNADLRPGGISMTVSTKDMSRDEVSQDHAIEELDGALQQGIPAMDAWEVFTKHFARDCRALTQTSLKGRVILSKHRPFWRLLHKITIEWADCKDPKWLVSPLEAGVRASKVGVMKQGIWLEMIWILLCKLQMPAASGTVNYEDVDSRIPRELLQLWKAFLRDTGSSWSSEDRNVQPENGWDFLPKVGSLEGQRGGHVPAFPFKLGEQFKSIPIRMRNHTACAALASFDVFSSYFQTGSGDIRKEEYMPFLIFLSQILVESNTWKTFLDLRGEFMRRQVPYIDESFKQRLSKSSARAVDILKAEGIAIDLGEGLSEARRPREEQERFRKRINAASSAKDFRYLDQIWQEVQEGYLTEEQENNGNEGPEKPKRQIPVALYNLIIQAYMDLGLLNRATEIWNQMLSRGGVPNLMLFTSMMTVANRARQPKALEQLWERMTASGVLPDSNAWAARISGHMAQRPEDGLLVLSDMGHSWAAAARNDLGLHSRKKFDPSTVNKDFPGLPKPNTAVLNAALAVLIRKKQRGRVQGVLSWARAYGIKPDAYTINMLIRHSLQHENTEEAVRLFETMLSSGIAPDLTTFTTIIDALFRRTDNTAEQAGQLVRTVVRHLDSLPQIDFACASIIEGLLKNHNNRTGAELVLRYMRERGVPMSPHINTILITSFFEQRPPDIAAVNALWHDIQIGRAGGAGQRGAKARVDSVFYDRLVKGYAECDELDRMMMALAEMEREGMRSSWPVLLQVAMALARARDWRRVEVLARDVEAGEGIARHGIKSFWNSTGERDFWELVAVARQRMEEVGSGKDGR</sequence>
<evidence type="ECO:0008006" key="5">
    <source>
        <dbReference type="Google" id="ProtNLM"/>
    </source>
</evidence>
<evidence type="ECO:0000313" key="4">
    <source>
        <dbReference type="Proteomes" id="UP000799766"/>
    </source>
</evidence>
<feature type="region of interest" description="Disordered" evidence="2">
    <location>
        <begin position="151"/>
        <end position="211"/>
    </location>
</feature>
<feature type="repeat" description="PPR" evidence="1">
    <location>
        <begin position="576"/>
        <end position="610"/>
    </location>
</feature>
<dbReference type="GO" id="GO:0003729">
    <property type="term" value="F:mRNA binding"/>
    <property type="evidence" value="ECO:0007669"/>
    <property type="project" value="TreeGrafter"/>
</dbReference>
<feature type="repeat" description="PPR" evidence="1">
    <location>
        <begin position="900"/>
        <end position="934"/>
    </location>
</feature>
<dbReference type="Gene3D" id="1.25.40.10">
    <property type="entry name" value="Tetratricopeptide repeat domain"/>
    <property type="match status" value="3"/>
</dbReference>
<feature type="compositionally biased region" description="Low complexity" evidence="2">
    <location>
        <begin position="120"/>
        <end position="133"/>
    </location>
</feature>
<dbReference type="Pfam" id="PF01535">
    <property type="entry name" value="PPR"/>
    <property type="match status" value="1"/>
</dbReference>
<feature type="repeat" description="PPR" evidence="1">
    <location>
        <begin position="611"/>
        <end position="645"/>
    </location>
</feature>
<dbReference type="InterPro" id="IPR011990">
    <property type="entry name" value="TPR-like_helical_dom_sf"/>
</dbReference>
<dbReference type="AlphaFoldDB" id="A0A6A6PDA1"/>
<name>A0A6A6PDA1_9PEZI</name>